<dbReference type="PROSITE" id="PS51007">
    <property type="entry name" value="CYTC"/>
    <property type="match status" value="1"/>
</dbReference>
<feature type="domain" description="Cytochrome c" evidence="8">
    <location>
        <begin position="238"/>
        <end position="374"/>
    </location>
</feature>
<dbReference type="InterPro" id="IPR036909">
    <property type="entry name" value="Cyt_c-like_dom_sf"/>
</dbReference>
<evidence type="ECO:0000256" key="5">
    <source>
        <dbReference type="ARBA" id="ARBA00023002"/>
    </source>
</evidence>
<evidence type="ECO:0000313" key="10">
    <source>
        <dbReference type="Proteomes" id="UP001210231"/>
    </source>
</evidence>
<accession>A0ABT4ULR8</accession>
<comment type="caution">
    <text evidence="9">The sequence shown here is derived from an EMBL/GenBank/DDBJ whole genome shotgun (WGS) entry which is preliminary data.</text>
</comment>
<reference evidence="9 10" key="1">
    <citation type="submission" date="2022-12" db="EMBL/GenBank/DDBJ databases">
        <title>Chitinophagaceae gen. sp. nov., a new member of the family Chitinophagaceae, isolated from soil in a chemical factory.</title>
        <authorList>
            <person name="Ke Z."/>
        </authorList>
    </citation>
    <scope>NUCLEOTIDE SEQUENCE [LARGE SCALE GENOMIC DNA]</scope>
    <source>
        <strain evidence="9 10">LY-5</strain>
    </source>
</reference>
<keyword evidence="9" id="KW-0575">Peroxidase</keyword>
<keyword evidence="10" id="KW-1185">Reference proteome</keyword>
<name>A0ABT4ULR8_9BACT</name>
<dbReference type="PANTHER" id="PTHR30600:SF10">
    <property type="entry name" value="BLL6722 PROTEIN"/>
    <property type="match status" value="1"/>
</dbReference>
<proteinExistence type="predicted"/>
<keyword evidence="4" id="KW-0732">Signal</keyword>
<dbReference type="PANTHER" id="PTHR30600">
    <property type="entry name" value="CYTOCHROME C PEROXIDASE-RELATED"/>
    <property type="match status" value="1"/>
</dbReference>
<keyword evidence="5" id="KW-0560">Oxidoreductase</keyword>
<organism evidence="9 10">
    <name type="scientific">Polluticaenibacter yanchengensis</name>
    <dbReference type="NCBI Taxonomy" id="3014562"/>
    <lineage>
        <taxon>Bacteria</taxon>
        <taxon>Pseudomonadati</taxon>
        <taxon>Bacteroidota</taxon>
        <taxon>Chitinophagia</taxon>
        <taxon>Chitinophagales</taxon>
        <taxon>Chitinophagaceae</taxon>
        <taxon>Polluticaenibacter</taxon>
    </lineage>
</organism>
<evidence type="ECO:0000256" key="3">
    <source>
        <dbReference type="ARBA" id="ARBA00022723"/>
    </source>
</evidence>
<dbReference type="Gene3D" id="1.10.760.10">
    <property type="entry name" value="Cytochrome c-like domain"/>
    <property type="match status" value="2"/>
</dbReference>
<gene>
    <name evidence="9" type="ORF">O3P16_13310</name>
</gene>
<protein>
    <submittedName>
        <fullName evidence="9">Cytochrome-c peroxidase</fullName>
    </submittedName>
</protein>
<evidence type="ECO:0000256" key="4">
    <source>
        <dbReference type="ARBA" id="ARBA00022729"/>
    </source>
</evidence>
<dbReference type="Pfam" id="PF03150">
    <property type="entry name" value="CCP_MauG"/>
    <property type="match status" value="1"/>
</dbReference>
<keyword evidence="3 7" id="KW-0479">Metal-binding</keyword>
<evidence type="ECO:0000313" key="9">
    <source>
        <dbReference type="EMBL" id="MDA3615791.1"/>
    </source>
</evidence>
<evidence type="ECO:0000259" key="8">
    <source>
        <dbReference type="PROSITE" id="PS51007"/>
    </source>
</evidence>
<keyword evidence="6 7" id="KW-0408">Iron</keyword>
<dbReference type="SUPFAM" id="SSF46626">
    <property type="entry name" value="Cytochrome c"/>
    <property type="match status" value="2"/>
</dbReference>
<dbReference type="GO" id="GO:0004601">
    <property type="term" value="F:peroxidase activity"/>
    <property type="evidence" value="ECO:0007669"/>
    <property type="project" value="UniProtKB-KW"/>
</dbReference>
<dbReference type="InterPro" id="IPR009056">
    <property type="entry name" value="Cyt_c-like_dom"/>
</dbReference>
<evidence type="ECO:0000256" key="6">
    <source>
        <dbReference type="ARBA" id="ARBA00023004"/>
    </source>
</evidence>
<dbReference type="EMBL" id="JAQGEF010000017">
    <property type="protein sequence ID" value="MDA3615791.1"/>
    <property type="molecule type" value="Genomic_DNA"/>
</dbReference>
<dbReference type="Proteomes" id="UP001210231">
    <property type="component" value="Unassembled WGS sequence"/>
</dbReference>
<dbReference type="InterPro" id="IPR051395">
    <property type="entry name" value="Cytochrome_c_Peroxidase/MauG"/>
</dbReference>
<dbReference type="InterPro" id="IPR004852">
    <property type="entry name" value="Di-haem_cyt_c_peroxidsae"/>
</dbReference>
<evidence type="ECO:0000256" key="7">
    <source>
        <dbReference type="PROSITE-ProRule" id="PRU00433"/>
    </source>
</evidence>
<sequence>MKKSIVTVLSIVFLGSVAMMPNKEENASEDLNIDIQSYTDSLRSIYSRPSAQWPAPDIDSGAKFEELAVLPAGPIPFRVPDSLIGKVNLGHTLFFDPRLSGSGQIACASCHVPDLAWSDGRERSWGHDLQVNNRNAQSLLNIWYFKTLFWDGRSHSLEDQAFGPINNPMEMNSTMPDAVEKIRSIKGYDSLFVAAFGKGAEINPETLTEALATFERTIVSRKSDFDKFLLGDTGILSDAAVRGLHLFRTKARCINCHNGPLLTDQQFHNLGLTYYGREYEDLGRYMITKKAEDVGKFRTPSLRDVMKTGPWMHNGLFGNMDGILNMYNVGMPSVTPKEHQKNDPLFPKKDALLKPLQLTKQDKLDLIAFLESISEITTKVRAPKYMPK</sequence>
<keyword evidence="2 7" id="KW-0349">Heme</keyword>
<comment type="subcellular location">
    <subcellularLocation>
        <location evidence="1">Cell envelope</location>
    </subcellularLocation>
</comment>
<evidence type="ECO:0000256" key="1">
    <source>
        <dbReference type="ARBA" id="ARBA00004196"/>
    </source>
</evidence>
<dbReference type="RefSeq" id="WP_407032119.1">
    <property type="nucleotide sequence ID" value="NZ_JAQGEF010000017.1"/>
</dbReference>
<evidence type="ECO:0000256" key="2">
    <source>
        <dbReference type="ARBA" id="ARBA00022617"/>
    </source>
</evidence>